<name>A0A061BE83_RHOTO</name>
<gene>
    <name evidence="3" type="ORF">RHTO0S_15e00430g</name>
</gene>
<evidence type="ECO:0000313" key="3">
    <source>
        <dbReference type="EMBL" id="CDR47669.1"/>
    </source>
</evidence>
<feature type="compositionally biased region" description="Acidic residues" evidence="2">
    <location>
        <begin position="216"/>
        <end position="230"/>
    </location>
</feature>
<dbReference type="EMBL" id="LK052950">
    <property type="protein sequence ID" value="CDR47669.1"/>
    <property type="molecule type" value="Genomic_DNA"/>
</dbReference>
<reference evidence="3" key="1">
    <citation type="journal article" date="2014" name="Genome Announc.">
        <title>Draft genome sequence of Rhodosporidium toruloides CECT1137, an oleaginous yeast of biotechnological interest.</title>
        <authorList>
            <person name="Morin N."/>
            <person name="Calcas X."/>
            <person name="Devillers H."/>
            <person name="Durrens P."/>
            <person name="Sherman D.J."/>
            <person name="Nicaud J.-M."/>
            <person name="Neuveglise C."/>
        </authorList>
    </citation>
    <scope>NUCLEOTIDE SEQUENCE</scope>
    <source>
        <strain evidence="3">CECT1137</strain>
    </source>
</reference>
<protein>
    <submittedName>
        <fullName evidence="3">RHTO0S15e00430g1_1</fullName>
    </submittedName>
</protein>
<accession>A0A061BE83</accession>
<feature type="compositionally biased region" description="Basic residues" evidence="2">
    <location>
        <begin position="1"/>
        <end position="13"/>
    </location>
</feature>
<keyword evidence="1" id="KW-0175">Coiled coil</keyword>
<sequence length="571" mass="63168">MGQHGRRTGRTGLRRLAPAQYNEKDMESFAPGTGLKWTVQTESAAMRDLVEQREIILFQQRELDKAELQAKSEELAEAHLSQLSADNPVPSGNLNTYKRFCHALDIPIYPITSPLLSLAIFARCSTKDGYYSTLKADVQQVMLATAEVWKDEPGFEVLKSMDPEERALEEFMQERRKEKDQPNVAADSFPSTSKSTKRSARSLGERPNYNEHSSAEEAEEEEAEDDDEAVATDGGKGKGKARETEIVQTPTPGLPQHGDTFELRKTAHVQVIKALVPVYGVTARLRRLAEDIVDIRCKRNHRTWETRRSGRCDFHICLLLNDELKRWVVDGTQSNYAHNHNRHSRIVSNPHWRPKVNMQAARKALGMEEPAGKESKEDKGQESMDESVSETSATADSDDEERPPKKKVKASAPSPTPQDVKPEPADVKLPMQEAGPSMLLDQKPCATLAFPHLATPDPTPSQSSANSSQHPYTPPAPPPPFDKTSPASFYHASPALVINAVPIANVLPPIDLAASLLAATHPSRVHLAPALVEAGFRTVEALAFLGYSLSEQSQKVVLDELEQRGRLGLQL</sequence>
<feature type="compositionally biased region" description="Pro residues" evidence="2">
    <location>
        <begin position="472"/>
        <end position="481"/>
    </location>
</feature>
<dbReference type="AlphaFoldDB" id="A0A061BE83"/>
<feature type="region of interest" description="Disordered" evidence="2">
    <location>
        <begin position="1"/>
        <end position="20"/>
    </location>
</feature>
<feature type="region of interest" description="Disordered" evidence="2">
    <location>
        <begin position="365"/>
        <end position="425"/>
    </location>
</feature>
<evidence type="ECO:0000256" key="1">
    <source>
        <dbReference type="SAM" id="Coils"/>
    </source>
</evidence>
<dbReference type="OrthoDB" id="2524489at2759"/>
<feature type="region of interest" description="Disordered" evidence="2">
    <location>
        <begin position="450"/>
        <end position="486"/>
    </location>
</feature>
<proteinExistence type="predicted"/>
<feature type="compositionally biased region" description="Basic and acidic residues" evidence="2">
    <location>
        <begin position="172"/>
        <end position="181"/>
    </location>
</feature>
<feature type="region of interest" description="Disordered" evidence="2">
    <location>
        <begin position="172"/>
        <end position="258"/>
    </location>
</feature>
<feature type="compositionally biased region" description="Basic and acidic residues" evidence="2">
    <location>
        <begin position="370"/>
        <end position="382"/>
    </location>
</feature>
<evidence type="ECO:0000256" key="2">
    <source>
        <dbReference type="SAM" id="MobiDB-lite"/>
    </source>
</evidence>
<feature type="compositionally biased region" description="Polar residues" evidence="2">
    <location>
        <begin position="460"/>
        <end position="470"/>
    </location>
</feature>
<feature type="coiled-coil region" evidence="1">
    <location>
        <begin position="49"/>
        <end position="76"/>
    </location>
</feature>
<organism evidence="3">
    <name type="scientific">Rhodotorula toruloides</name>
    <name type="common">Yeast</name>
    <name type="synonym">Rhodosporidium toruloides</name>
    <dbReference type="NCBI Taxonomy" id="5286"/>
    <lineage>
        <taxon>Eukaryota</taxon>
        <taxon>Fungi</taxon>
        <taxon>Dikarya</taxon>
        <taxon>Basidiomycota</taxon>
        <taxon>Pucciniomycotina</taxon>
        <taxon>Microbotryomycetes</taxon>
        <taxon>Sporidiobolales</taxon>
        <taxon>Sporidiobolaceae</taxon>
        <taxon>Rhodotorula</taxon>
    </lineage>
</organism>